<keyword evidence="4 5" id="KW-0472">Membrane</keyword>
<dbReference type="OrthoDB" id="8537976at2"/>
<protein>
    <submittedName>
        <fullName evidence="6">Glutathione S-transferase</fullName>
    </submittedName>
</protein>
<dbReference type="Pfam" id="PF01124">
    <property type="entry name" value="MAPEG"/>
    <property type="match status" value="1"/>
</dbReference>
<comment type="subcellular location">
    <subcellularLocation>
        <location evidence="1">Membrane</location>
    </subcellularLocation>
</comment>
<evidence type="ECO:0000256" key="5">
    <source>
        <dbReference type="SAM" id="Phobius"/>
    </source>
</evidence>
<dbReference type="PANTHER" id="PTHR35814">
    <property type="match status" value="1"/>
</dbReference>
<dbReference type="InterPro" id="IPR001129">
    <property type="entry name" value="Membr-assoc_MAPEG"/>
</dbReference>
<keyword evidence="2 5" id="KW-0812">Transmembrane</keyword>
<dbReference type="Proteomes" id="UP000070299">
    <property type="component" value="Unassembled WGS sequence"/>
</dbReference>
<proteinExistence type="predicted"/>
<name>A0A148KLV0_9ALTE</name>
<dbReference type="Gene3D" id="1.20.120.550">
    <property type="entry name" value="Membrane associated eicosanoid/glutathione metabolism-like domain"/>
    <property type="match status" value="1"/>
</dbReference>
<feature type="transmembrane region" description="Helical" evidence="5">
    <location>
        <begin position="106"/>
        <end position="128"/>
    </location>
</feature>
<reference evidence="7" key="1">
    <citation type="submission" date="2016-02" db="EMBL/GenBank/DDBJ databases">
        <authorList>
            <person name="Schultz-Johansen M."/>
            <person name="Glaring M.A."/>
            <person name="Bech P.K."/>
            <person name="Stougaard P."/>
        </authorList>
    </citation>
    <scope>NUCLEOTIDE SEQUENCE [LARGE SCALE GENOMIC DNA]</scope>
    <source>
        <strain evidence="7">S66</strain>
    </source>
</reference>
<dbReference type="GO" id="GO:0016020">
    <property type="term" value="C:membrane"/>
    <property type="evidence" value="ECO:0007669"/>
    <property type="project" value="UniProtKB-SubCell"/>
</dbReference>
<evidence type="ECO:0000256" key="3">
    <source>
        <dbReference type="ARBA" id="ARBA00022989"/>
    </source>
</evidence>
<dbReference type="PANTHER" id="PTHR35814:SF1">
    <property type="entry name" value="GLUTATHIONE S-TRANSFERASE-RELATED"/>
    <property type="match status" value="1"/>
</dbReference>
<dbReference type="InterPro" id="IPR023352">
    <property type="entry name" value="MAPEG-like_dom_sf"/>
</dbReference>
<organism evidence="6 7">
    <name type="scientific">Paraglaciecola hydrolytica</name>
    <dbReference type="NCBI Taxonomy" id="1799789"/>
    <lineage>
        <taxon>Bacteria</taxon>
        <taxon>Pseudomonadati</taxon>
        <taxon>Pseudomonadota</taxon>
        <taxon>Gammaproteobacteria</taxon>
        <taxon>Alteromonadales</taxon>
        <taxon>Alteromonadaceae</taxon>
        <taxon>Paraglaciecola</taxon>
    </lineage>
</organism>
<dbReference type="EMBL" id="LSNE01000011">
    <property type="protein sequence ID" value="KXI27303.1"/>
    <property type="molecule type" value="Genomic_DNA"/>
</dbReference>
<dbReference type="SUPFAM" id="SSF161084">
    <property type="entry name" value="MAPEG domain-like"/>
    <property type="match status" value="1"/>
</dbReference>
<evidence type="ECO:0000256" key="2">
    <source>
        <dbReference type="ARBA" id="ARBA00022692"/>
    </source>
</evidence>
<keyword evidence="6" id="KW-0808">Transferase</keyword>
<dbReference type="AlphaFoldDB" id="A0A148KLV0"/>
<accession>A0A148KLV0</accession>
<keyword evidence="7" id="KW-1185">Reference proteome</keyword>
<dbReference type="RefSeq" id="WP_068380519.1">
    <property type="nucleotide sequence ID" value="NZ_LSNE01000011.1"/>
</dbReference>
<evidence type="ECO:0000256" key="4">
    <source>
        <dbReference type="ARBA" id="ARBA00023136"/>
    </source>
</evidence>
<feature type="transmembrane region" description="Helical" evidence="5">
    <location>
        <begin position="6"/>
        <end position="25"/>
    </location>
</feature>
<feature type="transmembrane region" description="Helical" evidence="5">
    <location>
        <begin position="46"/>
        <end position="69"/>
    </location>
</feature>
<dbReference type="GO" id="GO:0016740">
    <property type="term" value="F:transferase activity"/>
    <property type="evidence" value="ECO:0007669"/>
    <property type="project" value="UniProtKB-KW"/>
</dbReference>
<keyword evidence="3 5" id="KW-1133">Transmembrane helix</keyword>
<dbReference type="STRING" id="1799789.AX660_21490"/>
<comment type="caution">
    <text evidence="6">The sequence shown here is derived from an EMBL/GenBank/DDBJ whole genome shotgun (WGS) entry which is preliminary data.</text>
</comment>
<evidence type="ECO:0000313" key="6">
    <source>
        <dbReference type="EMBL" id="KXI27303.1"/>
    </source>
</evidence>
<evidence type="ECO:0000313" key="7">
    <source>
        <dbReference type="Proteomes" id="UP000070299"/>
    </source>
</evidence>
<evidence type="ECO:0000256" key="1">
    <source>
        <dbReference type="ARBA" id="ARBA00004370"/>
    </source>
</evidence>
<sequence>MHTPITAFYAGLLAFLFVYLSVLVMQGRRTKRIGLGDNNDKEMSRLIRAHANFAEYVPLILVLMLIAEINHIEYQYLHIAGASLVVGRILHAIGLKRHAGASWQRVAGMILSLIALLEIAILNVLVLYQPA</sequence>
<gene>
    <name evidence="6" type="ORF">AX660_21490</name>
</gene>